<gene>
    <name evidence="1" type="ORF">HAX54_044502</name>
</gene>
<dbReference type="Proteomes" id="UP000823775">
    <property type="component" value="Unassembled WGS sequence"/>
</dbReference>
<sequence length="69" mass="8178">MGKTEVRKRVAEEDIKAYGTRNRWESKTQWCKDGDKDLRREKVEMKWESGRTNRASATGFVWLCIDQLV</sequence>
<protein>
    <submittedName>
        <fullName evidence="1">Uncharacterized protein</fullName>
    </submittedName>
</protein>
<evidence type="ECO:0000313" key="1">
    <source>
        <dbReference type="EMBL" id="MCD7460823.1"/>
    </source>
</evidence>
<accession>A0ABS8SPJ7</accession>
<proteinExistence type="predicted"/>
<comment type="caution">
    <text evidence="1">The sequence shown here is derived from an EMBL/GenBank/DDBJ whole genome shotgun (WGS) entry which is preliminary data.</text>
</comment>
<name>A0ABS8SPJ7_DATST</name>
<keyword evidence="2" id="KW-1185">Reference proteome</keyword>
<dbReference type="EMBL" id="JACEIK010000679">
    <property type="protein sequence ID" value="MCD7460823.1"/>
    <property type="molecule type" value="Genomic_DNA"/>
</dbReference>
<organism evidence="1 2">
    <name type="scientific">Datura stramonium</name>
    <name type="common">Jimsonweed</name>
    <name type="synonym">Common thornapple</name>
    <dbReference type="NCBI Taxonomy" id="4076"/>
    <lineage>
        <taxon>Eukaryota</taxon>
        <taxon>Viridiplantae</taxon>
        <taxon>Streptophyta</taxon>
        <taxon>Embryophyta</taxon>
        <taxon>Tracheophyta</taxon>
        <taxon>Spermatophyta</taxon>
        <taxon>Magnoliopsida</taxon>
        <taxon>eudicotyledons</taxon>
        <taxon>Gunneridae</taxon>
        <taxon>Pentapetalae</taxon>
        <taxon>asterids</taxon>
        <taxon>lamiids</taxon>
        <taxon>Solanales</taxon>
        <taxon>Solanaceae</taxon>
        <taxon>Solanoideae</taxon>
        <taxon>Datureae</taxon>
        <taxon>Datura</taxon>
    </lineage>
</organism>
<reference evidence="1 2" key="1">
    <citation type="journal article" date="2021" name="BMC Genomics">
        <title>Datura genome reveals duplications of psychoactive alkaloid biosynthetic genes and high mutation rate following tissue culture.</title>
        <authorList>
            <person name="Rajewski A."/>
            <person name="Carter-House D."/>
            <person name="Stajich J."/>
            <person name="Litt A."/>
        </authorList>
    </citation>
    <scope>NUCLEOTIDE SEQUENCE [LARGE SCALE GENOMIC DNA]</scope>
    <source>
        <strain evidence="1">AR-01</strain>
    </source>
</reference>
<evidence type="ECO:0000313" key="2">
    <source>
        <dbReference type="Proteomes" id="UP000823775"/>
    </source>
</evidence>